<dbReference type="InterPro" id="IPR036872">
    <property type="entry name" value="CH_dom_sf"/>
</dbReference>
<evidence type="ECO:0000259" key="1">
    <source>
        <dbReference type="PROSITE" id="PS50021"/>
    </source>
</evidence>
<dbReference type="InterPro" id="IPR022613">
    <property type="entry name" value="CH_CAMSAP_2"/>
</dbReference>
<dbReference type="InterPro" id="IPR058042">
    <property type="entry name" value="CAMSAP_N"/>
</dbReference>
<sequence>MSVHSTLIRLSAIVQHLSELVRAKERSTLLWLLAKAHKGRIPADLRSPHYKESENQYRLKPDIVDLLCSCKMYCMVLRNLYEDPAYFELSFAQIFSMLERKGIEMKPLKDGIKVTPIILEECSPLNMSAHLNFSDALMELFIREVLIPSKVFQVVQRFTHSTNNSGTFSASTLSLTEPSPPADAEDAAILWINRSAQALREKVHTEHKVMLPKVVHVQDLSDLCDGSALASLISLYCPQQLPVQDITFTPSMTLSDSLANQHLVKDFCERHLPQDVHLVCLEDMLFLHASMRTNVLAFLADLMYLFEIRPFKAVQVPGIAQYIVVKRESPNRDMPVTEL</sequence>
<protein>
    <recommendedName>
        <fullName evidence="1">Calponin-homology (CH) domain-containing protein</fullName>
    </recommendedName>
</protein>
<keyword evidence="3" id="KW-1185">Reference proteome</keyword>
<dbReference type="EMBL" id="MNPL01015674">
    <property type="protein sequence ID" value="OQR70961.1"/>
    <property type="molecule type" value="Genomic_DNA"/>
</dbReference>
<dbReference type="Pfam" id="PF25532">
    <property type="entry name" value="CH_CAMSAP2_N"/>
    <property type="match status" value="1"/>
</dbReference>
<dbReference type="GO" id="GO:0036449">
    <property type="term" value="C:microtubule minus-end"/>
    <property type="evidence" value="ECO:0007669"/>
    <property type="project" value="TreeGrafter"/>
</dbReference>
<dbReference type="InterPro" id="IPR001715">
    <property type="entry name" value="CH_dom"/>
</dbReference>
<name>A0A1V9XC27_9ACAR</name>
<dbReference type="InParanoid" id="A0A1V9XC27"/>
<gene>
    <name evidence="2" type="ORF">BIW11_11284</name>
</gene>
<dbReference type="PANTHER" id="PTHR21595">
    <property type="entry name" value="PATRONIN"/>
    <property type="match status" value="1"/>
</dbReference>
<proteinExistence type="predicted"/>
<dbReference type="GO" id="GO:0007026">
    <property type="term" value="P:negative regulation of microtubule depolymerization"/>
    <property type="evidence" value="ECO:0007669"/>
    <property type="project" value="TreeGrafter"/>
</dbReference>
<feature type="domain" description="Calponin-homology (CH)" evidence="1">
    <location>
        <begin position="182"/>
        <end position="307"/>
    </location>
</feature>
<dbReference type="GO" id="GO:0031122">
    <property type="term" value="P:cytoplasmic microtubule organization"/>
    <property type="evidence" value="ECO:0007669"/>
    <property type="project" value="TreeGrafter"/>
</dbReference>
<accession>A0A1V9XC27</accession>
<dbReference type="PANTHER" id="PTHR21595:SF0">
    <property type="entry name" value="PATRONIN"/>
    <property type="match status" value="1"/>
</dbReference>
<dbReference type="Proteomes" id="UP000192247">
    <property type="component" value="Unassembled WGS sequence"/>
</dbReference>
<dbReference type="OrthoDB" id="2125658at2759"/>
<dbReference type="PROSITE" id="PS50021">
    <property type="entry name" value="CH"/>
    <property type="match status" value="1"/>
</dbReference>
<comment type="caution">
    <text evidence="2">The sequence shown here is derived from an EMBL/GenBank/DDBJ whole genome shotgun (WGS) entry which is preliminary data.</text>
</comment>
<organism evidence="2 3">
    <name type="scientific">Tropilaelaps mercedesae</name>
    <dbReference type="NCBI Taxonomy" id="418985"/>
    <lineage>
        <taxon>Eukaryota</taxon>
        <taxon>Metazoa</taxon>
        <taxon>Ecdysozoa</taxon>
        <taxon>Arthropoda</taxon>
        <taxon>Chelicerata</taxon>
        <taxon>Arachnida</taxon>
        <taxon>Acari</taxon>
        <taxon>Parasitiformes</taxon>
        <taxon>Mesostigmata</taxon>
        <taxon>Gamasina</taxon>
        <taxon>Dermanyssoidea</taxon>
        <taxon>Laelapidae</taxon>
        <taxon>Tropilaelaps</taxon>
    </lineage>
</organism>
<dbReference type="GO" id="GO:0005516">
    <property type="term" value="F:calmodulin binding"/>
    <property type="evidence" value="ECO:0007669"/>
    <property type="project" value="InterPro"/>
</dbReference>
<dbReference type="Pfam" id="PF11971">
    <property type="entry name" value="CAMSAP_CH"/>
    <property type="match status" value="1"/>
</dbReference>
<evidence type="ECO:0000313" key="3">
    <source>
        <dbReference type="Proteomes" id="UP000192247"/>
    </source>
</evidence>
<dbReference type="GO" id="GO:0051011">
    <property type="term" value="F:microtubule minus-end binding"/>
    <property type="evidence" value="ECO:0007669"/>
    <property type="project" value="TreeGrafter"/>
</dbReference>
<dbReference type="STRING" id="418985.A0A1V9XC27"/>
<evidence type="ECO:0000313" key="2">
    <source>
        <dbReference type="EMBL" id="OQR70961.1"/>
    </source>
</evidence>
<dbReference type="SUPFAM" id="SSF47576">
    <property type="entry name" value="Calponin-homology domain, CH-domain"/>
    <property type="match status" value="1"/>
</dbReference>
<dbReference type="AlphaFoldDB" id="A0A1V9XC27"/>
<dbReference type="InterPro" id="IPR032940">
    <property type="entry name" value="CAMSAP"/>
</dbReference>
<reference evidence="2 3" key="1">
    <citation type="journal article" date="2017" name="Gigascience">
        <title>Draft genome of the honey bee ectoparasitic mite, Tropilaelaps mercedesae, is shaped by the parasitic life history.</title>
        <authorList>
            <person name="Dong X."/>
            <person name="Armstrong S.D."/>
            <person name="Xia D."/>
            <person name="Makepeace B.L."/>
            <person name="Darby A.C."/>
            <person name="Kadowaki T."/>
        </authorList>
    </citation>
    <scope>NUCLEOTIDE SEQUENCE [LARGE SCALE GENOMIC DNA]</scope>
    <source>
        <strain evidence="2">Wuxi-XJTLU</strain>
    </source>
</reference>